<evidence type="ECO:0000313" key="4">
    <source>
        <dbReference type="Proteomes" id="UP000251120"/>
    </source>
</evidence>
<evidence type="ECO:0000313" key="5">
    <source>
        <dbReference type="Proteomes" id="UP000681131"/>
    </source>
</evidence>
<dbReference type="AlphaFoldDB" id="A0A2Z4XX37"/>
<dbReference type="EMBL" id="CP021781">
    <property type="protein sequence ID" value="AXA33441.1"/>
    <property type="molecule type" value="Genomic_DNA"/>
</dbReference>
<accession>A0A2Z4XX37</accession>
<keyword evidence="5" id="KW-1185">Reference proteome</keyword>
<reference evidence="3 5" key="2">
    <citation type="submission" date="2019-08" db="EMBL/GenBank/DDBJ databases">
        <title>Complete genome sequences of Francisella adeliensis (FSC1325 and FSC1326).</title>
        <authorList>
            <person name="Ohrman C."/>
            <person name="Uneklint I."/>
            <person name="Vallesi A."/>
            <person name="Karlsson L."/>
            <person name="Sjodin A."/>
        </authorList>
    </citation>
    <scope>NUCLEOTIDE SEQUENCE [LARGE SCALE GENOMIC DNA]</scope>
    <source>
        <strain evidence="3 5">FSC1325</strain>
    </source>
</reference>
<evidence type="ECO:0000313" key="3">
    <source>
        <dbReference type="EMBL" id="QIW11669.1"/>
    </source>
</evidence>
<dbReference type="OrthoDB" id="5605680at2"/>
<dbReference type="InterPro" id="IPR012902">
    <property type="entry name" value="N_methyl_site"/>
</dbReference>
<evidence type="ECO:0000313" key="2">
    <source>
        <dbReference type="EMBL" id="AXA33441.1"/>
    </source>
</evidence>
<dbReference type="EMBL" id="CP043424">
    <property type="protein sequence ID" value="QIW11669.1"/>
    <property type="molecule type" value="Genomic_DNA"/>
</dbReference>
<keyword evidence="1" id="KW-0472">Membrane</keyword>
<evidence type="ECO:0000256" key="1">
    <source>
        <dbReference type="SAM" id="Phobius"/>
    </source>
</evidence>
<proteinExistence type="predicted"/>
<name>A0A2Z4XX37_9GAMM</name>
<dbReference type="KEGG" id="fad:CDH04_02990"/>
<feature type="transmembrane region" description="Helical" evidence="1">
    <location>
        <begin position="17"/>
        <end position="38"/>
    </location>
</feature>
<sequence>MYCFNKNKNNGFSLVELMVASLIAILAFSIAINIYSTIKRQFEDNRNKLDQEVSQLIVKNIISNSIRNSGFACNFGTSFQTQSDATGEGLENFFLDSTDIQIGNLPLSSGSTLPISLESNCDSECFQAGSDYILIKHDVAHHHLINDTSNTTLELDSVDNISTNDHLLLCNAEAINLVKALTINSGSSTVTLDSSYGGSPYYTGDYVGDYSLDIFYIKDTGEVDLQGNAIFGLYVYIKGDDASGDGVNDDLYELVRGVENLKVLYSLDGDTWTQVVGNLNIDKNTYRALEISFEIDGVSYNKIIIL</sequence>
<protein>
    <submittedName>
        <fullName evidence="3">Type II secretion system protein</fullName>
    </submittedName>
</protein>
<keyword evidence="1" id="KW-0812">Transmembrane</keyword>
<gene>
    <name evidence="2" type="ORF">CDH04_02990</name>
    <name evidence="3" type="ORF">FZC43_02990</name>
</gene>
<dbReference type="RefSeq" id="WP_112869614.1">
    <property type="nucleotide sequence ID" value="NZ_CP021781.1"/>
</dbReference>
<organism evidence="2 4">
    <name type="scientific">Francisella adeliensis</name>
    <dbReference type="NCBI Taxonomy" id="2007306"/>
    <lineage>
        <taxon>Bacteria</taxon>
        <taxon>Pseudomonadati</taxon>
        <taxon>Pseudomonadota</taxon>
        <taxon>Gammaproteobacteria</taxon>
        <taxon>Thiotrichales</taxon>
        <taxon>Francisellaceae</taxon>
        <taxon>Francisella</taxon>
    </lineage>
</organism>
<dbReference type="Proteomes" id="UP000681131">
    <property type="component" value="Chromosome"/>
</dbReference>
<dbReference type="Pfam" id="PF07963">
    <property type="entry name" value="N_methyl"/>
    <property type="match status" value="1"/>
</dbReference>
<dbReference type="Proteomes" id="UP000251120">
    <property type="component" value="Chromosome"/>
</dbReference>
<reference evidence="2 4" key="1">
    <citation type="submission" date="2017-06" db="EMBL/GenBank/DDBJ databases">
        <title>Complete genome of Francisella adeliensis.</title>
        <authorList>
            <person name="Vallesi A."/>
            <person name="Sjodin A."/>
        </authorList>
    </citation>
    <scope>NUCLEOTIDE SEQUENCE [LARGE SCALE GENOMIC DNA]</scope>
    <source>
        <strain evidence="2 4">FDC440</strain>
    </source>
</reference>
<keyword evidence="1" id="KW-1133">Transmembrane helix</keyword>